<dbReference type="Pfam" id="PF03328">
    <property type="entry name" value="HpcH_HpaI"/>
    <property type="match status" value="1"/>
</dbReference>
<protein>
    <submittedName>
        <fullName evidence="8">CoA ester lyase</fullName>
    </submittedName>
</protein>
<evidence type="ECO:0000256" key="5">
    <source>
        <dbReference type="PIRSR" id="PIRSR015582-1"/>
    </source>
</evidence>
<dbReference type="PIRSF" id="PIRSF015582">
    <property type="entry name" value="Cit_lyase_B"/>
    <property type="match status" value="1"/>
</dbReference>
<dbReference type="InterPro" id="IPR015813">
    <property type="entry name" value="Pyrv/PenolPyrv_kinase-like_dom"/>
</dbReference>
<comment type="similarity">
    <text evidence="2">Belongs to the HpcH/HpaI aldolase family.</text>
</comment>
<proteinExistence type="inferred from homology"/>
<dbReference type="AlphaFoldDB" id="A0A2U0SIE7"/>
<dbReference type="GO" id="GO:0000287">
    <property type="term" value="F:magnesium ion binding"/>
    <property type="evidence" value="ECO:0007669"/>
    <property type="project" value="TreeGrafter"/>
</dbReference>
<dbReference type="EMBL" id="QENQ01000001">
    <property type="protein sequence ID" value="PVX31130.1"/>
    <property type="molecule type" value="Genomic_DNA"/>
</dbReference>
<feature type="binding site" evidence="6">
    <location>
        <position position="146"/>
    </location>
    <ligand>
        <name>Mg(2+)</name>
        <dbReference type="ChEBI" id="CHEBI:18420"/>
    </ligand>
</feature>
<reference evidence="8 9" key="1">
    <citation type="submission" date="2018-05" db="EMBL/GenBank/DDBJ databases">
        <title>Description of Sphingomonas pokkalii sp nov, isolated from the rhizosphere of saline tolerant pokkali rice and its draft genome analysis.</title>
        <authorList>
            <person name="Menon R."/>
            <person name="Kumari S."/>
            <person name="Rameshkumar N."/>
        </authorList>
    </citation>
    <scope>NUCLEOTIDE SEQUENCE [LARGE SCALE GENOMIC DNA]</scope>
    <source>
        <strain evidence="8 9">L3B27</strain>
    </source>
</reference>
<evidence type="ECO:0000313" key="9">
    <source>
        <dbReference type="Proteomes" id="UP000245890"/>
    </source>
</evidence>
<evidence type="ECO:0000256" key="3">
    <source>
        <dbReference type="ARBA" id="ARBA00022723"/>
    </source>
</evidence>
<keyword evidence="4 6" id="KW-0460">Magnesium</keyword>
<comment type="cofactor">
    <cofactor evidence="1">
        <name>Mg(2+)</name>
        <dbReference type="ChEBI" id="CHEBI:18420"/>
    </cofactor>
</comment>
<dbReference type="Proteomes" id="UP000245890">
    <property type="component" value="Unassembled WGS sequence"/>
</dbReference>
<evidence type="ECO:0000256" key="1">
    <source>
        <dbReference type="ARBA" id="ARBA00001946"/>
    </source>
</evidence>
<accession>A0A2U0SIE7</accession>
<dbReference type="PANTHER" id="PTHR32308:SF10">
    <property type="entry name" value="CITRATE LYASE SUBUNIT BETA"/>
    <property type="match status" value="1"/>
</dbReference>
<comment type="caution">
    <text evidence="8">The sequence shown here is derived from an EMBL/GenBank/DDBJ whole genome shotgun (WGS) entry which is preliminary data.</text>
</comment>
<dbReference type="InterPro" id="IPR005000">
    <property type="entry name" value="Aldolase/citrate-lyase_domain"/>
</dbReference>
<evidence type="ECO:0000256" key="2">
    <source>
        <dbReference type="ARBA" id="ARBA00005568"/>
    </source>
</evidence>
<organism evidence="8 9">
    <name type="scientific">Sphingomonas pokkalii</name>
    <dbReference type="NCBI Taxonomy" id="2175090"/>
    <lineage>
        <taxon>Bacteria</taxon>
        <taxon>Pseudomonadati</taxon>
        <taxon>Pseudomonadota</taxon>
        <taxon>Alphaproteobacteria</taxon>
        <taxon>Sphingomonadales</taxon>
        <taxon>Sphingomonadaceae</taxon>
        <taxon>Sphingomonas</taxon>
    </lineage>
</organism>
<gene>
    <name evidence="8" type="ORF">DD559_18780</name>
</gene>
<feature type="domain" description="HpcH/HpaI aldolase/citrate lyase" evidence="7">
    <location>
        <begin position="9"/>
        <end position="214"/>
    </location>
</feature>
<dbReference type="InterPro" id="IPR011206">
    <property type="entry name" value="Citrate_lyase_beta/mcl1/mcl2"/>
</dbReference>
<evidence type="ECO:0000256" key="4">
    <source>
        <dbReference type="ARBA" id="ARBA00022842"/>
    </source>
</evidence>
<dbReference type="PANTHER" id="PTHR32308">
    <property type="entry name" value="LYASE BETA SUBUNIT, PUTATIVE (AFU_ORTHOLOGUE AFUA_4G13030)-RELATED"/>
    <property type="match status" value="1"/>
</dbReference>
<name>A0A2U0SIE7_9SPHN</name>
<feature type="binding site" evidence="6">
    <location>
        <position position="120"/>
    </location>
    <ligand>
        <name>Mg(2+)</name>
        <dbReference type="ChEBI" id="CHEBI:18420"/>
    </ligand>
</feature>
<evidence type="ECO:0000259" key="7">
    <source>
        <dbReference type="Pfam" id="PF03328"/>
    </source>
</evidence>
<dbReference type="SUPFAM" id="SSF51621">
    <property type="entry name" value="Phosphoenolpyruvate/pyruvate domain"/>
    <property type="match status" value="1"/>
</dbReference>
<evidence type="ECO:0000313" key="8">
    <source>
        <dbReference type="EMBL" id="PVX31130.1"/>
    </source>
</evidence>
<dbReference type="OrthoDB" id="9800547at2"/>
<dbReference type="Gene3D" id="3.20.20.60">
    <property type="entry name" value="Phosphoenolpyruvate-binding domains"/>
    <property type="match status" value="1"/>
</dbReference>
<keyword evidence="9" id="KW-1185">Reference proteome</keyword>
<feature type="binding site" evidence="5">
    <location>
        <position position="120"/>
    </location>
    <ligand>
        <name>substrate</name>
    </ligand>
</feature>
<keyword evidence="3 6" id="KW-0479">Metal-binding</keyword>
<evidence type="ECO:0000256" key="6">
    <source>
        <dbReference type="PIRSR" id="PIRSR015582-2"/>
    </source>
</evidence>
<feature type="binding site" evidence="5">
    <location>
        <position position="69"/>
    </location>
    <ligand>
        <name>substrate</name>
    </ligand>
</feature>
<keyword evidence="8" id="KW-0456">Lyase</keyword>
<dbReference type="GO" id="GO:0006107">
    <property type="term" value="P:oxaloacetate metabolic process"/>
    <property type="evidence" value="ECO:0007669"/>
    <property type="project" value="TreeGrafter"/>
</dbReference>
<sequence length="272" mass="27290">MTSIPLAPRTALFLPASNPRAIAKARTLAADMIILDLEDAVKPEDKNAARAAAVEAVAAGFGERIVAIRINGIDAAEHEADLAAAAGSTAAVIVVPKVESVDAARRIAEAVGKPLLAMIETPAGVLAAAPIAALPGVCGLIAGTNDLKASLGIPAAAGRGGLSLALQSIVLAARAGGAWALDGVFNALDDAEGLAAECREGRALGYDGKTLIHPGQLAIAASAFAPGAEEIADAKALIAAAQGGAERFRDRMIEAMHVVQAQQILARAGAQE</sequence>
<dbReference type="GO" id="GO:0016829">
    <property type="term" value="F:lyase activity"/>
    <property type="evidence" value="ECO:0007669"/>
    <property type="project" value="UniProtKB-KW"/>
</dbReference>
<dbReference type="RefSeq" id="WP_116470519.1">
    <property type="nucleotide sequence ID" value="NZ_QENQ01000001.1"/>
</dbReference>
<dbReference type="InterPro" id="IPR040442">
    <property type="entry name" value="Pyrv_kinase-like_dom_sf"/>
</dbReference>